<dbReference type="AlphaFoldDB" id="A0A0F9W5H8"/>
<protein>
    <recommendedName>
        <fullName evidence="2">Class IIb bacteriocin, lactobin A/cerein 7B family</fullName>
    </recommendedName>
</protein>
<accession>A0A0F9W5H8</accession>
<proteinExistence type="predicted"/>
<name>A0A0F9W5H8_9ZZZZ</name>
<sequence>MVELNEQEIGQVSGGIAPFIGLAAAVYSQFTATTLTGAVVARVGLATAVYGAGSYINDNS</sequence>
<reference evidence="1" key="1">
    <citation type="journal article" date="2015" name="Nature">
        <title>Complex archaea that bridge the gap between prokaryotes and eukaryotes.</title>
        <authorList>
            <person name="Spang A."/>
            <person name="Saw J.H."/>
            <person name="Jorgensen S.L."/>
            <person name="Zaremba-Niedzwiedzka K."/>
            <person name="Martijn J."/>
            <person name="Lind A.E."/>
            <person name="van Eijk R."/>
            <person name="Schleper C."/>
            <person name="Guy L."/>
            <person name="Ettema T.J."/>
        </authorList>
    </citation>
    <scope>NUCLEOTIDE SEQUENCE</scope>
</reference>
<gene>
    <name evidence="1" type="ORF">LCGC14_0005560</name>
</gene>
<dbReference type="EMBL" id="LAZR01000001">
    <property type="protein sequence ID" value="KKO12541.1"/>
    <property type="molecule type" value="Genomic_DNA"/>
</dbReference>
<organism evidence="1">
    <name type="scientific">marine sediment metagenome</name>
    <dbReference type="NCBI Taxonomy" id="412755"/>
    <lineage>
        <taxon>unclassified sequences</taxon>
        <taxon>metagenomes</taxon>
        <taxon>ecological metagenomes</taxon>
    </lineage>
</organism>
<evidence type="ECO:0000313" key="1">
    <source>
        <dbReference type="EMBL" id="KKO12541.1"/>
    </source>
</evidence>
<evidence type="ECO:0008006" key="2">
    <source>
        <dbReference type="Google" id="ProtNLM"/>
    </source>
</evidence>
<comment type="caution">
    <text evidence="1">The sequence shown here is derived from an EMBL/GenBank/DDBJ whole genome shotgun (WGS) entry which is preliminary data.</text>
</comment>